<dbReference type="GO" id="GO:0004103">
    <property type="term" value="F:choline kinase activity"/>
    <property type="evidence" value="ECO:0007669"/>
    <property type="project" value="TreeGrafter"/>
</dbReference>
<evidence type="ECO:0000256" key="1">
    <source>
        <dbReference type="ARBA" id="ARBA00038211"/>
    </source>
</evidence>
<dbReference type="Proteomes" id="UP000275267">
    <property type="component" value="Unassembled WGS sequence"/>
</dbReference>
<evidence type="ECO:0000313" key="3">
    <source>
        <dbReference type="Proteomes" id="UP000275267"/>
    </source>
</evidence>
<dbReference type="EMBL" id="PQIB02000010">
    <property type="protein sequence ID" value="RLM93254.1"/>
    <property type="molecule type" value="Genomic_DNA"/>
</dbReference>
<dbReference type="Pfam" id="PF01633">
    <property type="entry name" value="Choline_kinase"/>
    <property type="match status" value="1"/>
</dbReference>
<sequence length="387" mass="44119">MAAADPPPRGGAAAPAPVLRRSPSIERIPEDARRILLRLAGELWGGDVDPGALAVSQLKGAMTNEVFRITWPGGEGDPRKVLVRIYGQGVEVFFDRTDEVRTFECMSRHGQGPRLLGRFANGRVEEFINARTLSAADLRDPEISALIAKKLREFHDLDMPGPKDVSLWQKLRHAFFLCHLLLSWREMRWLEQARVRCSEEESKQFQLNKLGDEIALLEKALSGVIQSVGFCHNDLQYGNIMIYEETRQVTLIDYEYASFNPVAFDIANHFCEMAADYHTSTPHVLDFAKYPVVFDASFHFSILSDIEEQRRFVQTYLSSSGETPSDEEVENLLGLIAKYTLASHIFWGLWGIISAHVNKNIDFEYMEYARQRFDQYWQTKPRILGSN</sequence>
<comment type="similarity">
    <text evidence="1">Belongs to the choline/ethanolamine kinase family.</text>
</comment>
<organism evidence="2 3">
    <name type="scientific">Panicum miliaceum</name>
    <name type="common">Proso millet</name>
    <name type="synonym">Broomcorn millet</name>
    <dbReference type="NCBI Taxonomy" id="4540"/>
    <lineage>
        <taxon>Eukaryota</taxon>
        <taxon>Viridiplantae</taxon>
        <taxon>Streptophyta</taxon>
        <taxon>Embryophyta</taxon>
        <taxon>Tracheophyta</taxon>
        <taxon>Spermatophyta</taxon>
        <taxon>Magnoliopsida</taxon>
        <taxon>Liliopsida</taxon>
        <taxon>Poales</taxon>
        <taxon>Poaceae</taxon>
        <taxon>PACMAD clade</taxon>
        <taxon>Panicoideae</taxon>
        <taxon>Panicodae</taxon>
        <taxon>Paniceae</taxon>
        <taxon>Panicinae</taxon>
        <taxon>Panicum</taxon>
        <taxon>Panicum sect. Panicum</taxon>
    </lineage>
</organism>
<dbReference type="InterPro" id="IPR011009">
    <property type="entry name" value="Kinase-like_dom_sf"/>
</dbReference>
<gene>
    <name evidence="2" type="ORF">C2845_PM08G03350</name>
</gene>
<evidence type="ECO:0000313" key="2">
    <source>
        <dbReference type="EMBL" id="RLM93254.1"/>
    </source>
</evidence>
<proteinExistence type="inferred from homology"/>
<dbReference type="PANTHER" id="PTHR22603">
    <property type="entry name" value="CHOLINE/ETHANOALAMINE KINASE"/>
    <property type="match status" value="1"/>
</dbReference>
<comment type="caution">
    <text evidence="2">The sequence shown here is derived from an EMBL/GenBank/DDBJ whole genome shotgun (WGS) entry which is preliminary data.</text>
</comment>
<dbReference type="GO" id="GO:0006646">
    <property type="term" value="P:phosphatidylethanolamine biosynthetic process"/>
    <property type="evidence" value="ECO:0007669"/>
    <property type="project" value="TreeGrafter"/>
</dbReference>
<dbReference type="PANTHER" id="PTHR22603:SF74">
    <property type="entry name" value="OS01G0183000 PROTEIN"/>
    <property type="match status" value="1"/>
</dbReference>
<dbReference type="GO" id="GO:0005737">
    <property type="term" value="C:cytoplasm"/>
    <property type="evidence" value="ECO:0007669"/>
    <property type="project" value="TreeGrafter"/>
</dbReference>
<name>A0A3L6R1X0_PANMI</name>
<dbReference type="Gene3D" id="3.90.1200.10">
    <property type="match status" value="1"/>
</dbReference>
<dbReference type="SUPFAM" id="SSF56112">
    <property type="entry name" value="Protein kinase-like (PK-like)"/>
    <property type="match status" value="1"/>
</dbReference>
<dbReference type="AlphaFoldDB" id="A0A3L6R1X0"/>
<evidence type="ECO:0008006" key="4">
    <source>
        <dbReference type="Google" id="ProtNLM"/>
    </source>
</evidence>
<dbReference type="Gene3D" id="3.30.200.20">
    <property type="entry name" value="Phosphorylase Kinase, domain 1"/>
    <property type="match status" value="1"/>
</dbReference>
<protein>
    <recommendedName>
        <fullName evidence="4">Choline kinase 2</fullName>
    </recommendedName>
</protein>
<dbReference type="OrthoDB" id="10267235at2759"/>
<accession>A0A3L6R1X0</accession>
<keyword evidence="3" id="KW-1185">Reference proteome</keyword>
<dbReference type="STRING" id="4540.A0A3L6R1X0"/>
<dbReference type="CDD" id="cd05157">
    <property type="entry name" value="ETNK_euk"/>
    <property type="match status" value="1"/>
</dbReference>
<dbReference type="GO" id="GO:0004305">
    <property type="term" value="F:ethanolamine kinase activity"/>
    <property type="evidence" value="ECO:0007669"/>
    <property type="project" value="TreeGrafter"/>
</dbReference>
<reference evidence="3" key="1">
    <citation type="journal article" date="2019" name="Nat. Commun.">
        <title>The genome of broomcorn millet.</title>
        <authorList>
            <person name="Zou C."/>
            <person name="Miki D."/>
            <person name="Li D."/>
            <person name="Tang Q."/>
            <person name="Xiao L."/>
            <person name="Rajput S."/>
            <person name="Deng P."/>
            <person name="Jia W."/>
            <person name="Huang R."/>
            <person name="Zhang M."/>
            <person name="Sun Y."/>
            <person name="Hu J."/>
            <person name="Fu X."/>
            <person name="Schnable P.S."/>
            <person name="Li F."/>
            <person name="Zhang H."/>
            <person name="Feng B."/>
            <person name="Zhu X."/>
            <person name="Liu R."/>
            <person name="Schnable J.C."/>
            <person name="Zhu J.-K."/>
            <person name="Zhang H."/>
        </authorList>
    </citation>
    <scope>NUCLEOTIDE SEQUENCE [LARGE SCALE GENOMIC DNA]</scope>
</reference>